<reference evidence="1 2" key="1">
    <citation type="submission" date="2020-08" db="EMBL/GenBank/DDBJ databases">
        <title>Genomic Encyclopedia of Type Strains, Phase III (KMG-III): the genomes of soil and plant-associated and newly described type strains.</title>
        <authorList>
            <person name="Whitman W."/>
        </authorList>
    </citation>
    <scope>NUCLEOTIDE SEQUENCE [LARGE SCALE GENOMIC DNA]</scope>
    <source>
        <strain evidence="1 2">CECT 7247</strain>
    </source>
</reference>
<evidence type="ECO:0000313" key="2">
    <source>
        <dbReference type="Proteomes" id="UP000574369"/>
    </source>
</evidence>
<keyword evidence="2" id="KW-1185">Reference proteome</keyword>
<sequence length="654" mass="71471">MPTSLTPSSDPKAASHAIDNLLRRELKVGDPSDPEQIARALADRYQASPRTQAIEGESRGLPFLQTPIVRPVGVQTQTASDIDLDQARSDVEADMTELLRSTYSKDIRPELEGWQSIIQRSIDEGVACARLGLDPQRRDTAFAMRRQLGEYARLSRLIGAMEPELNRDFRSLALSLDEVSAVLLVLMGESMANIGFSGGRFLLQVSYAELQARRDAVLNALRLVDGSGGMSSQPGQWPRGIRAYRTLSQQFEANGQGDLRSLMSESEMSRTLDQLVQLASGGTPYGLRSIGASAWAPINRLYRFVQITLQPVARSSPELAALHEAMMLFLGGFAQAGGFRLLRVARPTVLNYGLYGSATISKAELRLMEMVNLRGALARVLDNLTQCACDEHRVLTQTVLDSLLFSLDRAIDYYCVGTDTEDFGVPEARAAAYSLLLDAVLPDPLPAPPPGAVSYPMPGLGSLHPAATRNWPWTPAGAPGPIQRPLYLKDYVPHHIGELQPITDLLDNLRGLLRPRPSGTYLQGAWWEGGNSEDRFNRWVQGTEDWTAGAGSGYSFGRILKEELALIKQTDQEWRSVVSQMTTGYVAVEKVFNNPATPSKDSGCLSLMVDRAIGFLSAATAGSPNGQIPFDSSPTPLRIPPHFEESLEVIALKP</sequence>
<dbReference type="EMBL" id="JACHXO010000001">
    <property type="protein sequence ID" value="MBB3193647.1"/>
    <property type="molecule type" value="Genomic_DNA"/>
</dbReference>
<accession>A0ABR6GPN5</accession>
<dbReference type="Proteomes" id="UP000574369">
    <property type="component" value="Unassembled WGS sequence"/>
</dbReference>
<comment type="caution">
    <text evidence="1">The sequence shown here is derived from an EMBL/GenBank/DDBJ whole genome shotgun (WGS) entry which is preliminary data.</text>
</comment>
<protein>
    <submittedName>
        <fullName evidence="1">Uncharacterized protein</fullName>
    </submittedName>
</protein>
<dbReference type="RefSeq" id="WP_088448792.1">
    <property type="nucleotide sequence ID" value="NZ_JACHXO010000001.1"/>
</dbReference>
<evidence type="ECO:0000313" key="1">
    <source>
        <dbReference type="EMBL" id="MBB3193647.1"/>
    </source>
</evidence>
<gene>
    <name evidence="1" type="ORF">FHS28_001012</name>
</gene>
<organism evidence="1 2">
    <name type="scientific">Roseateles terrae</name>
    <dbReference type="NCBI Taxonomy" id="431060"/>
    <lineage>
        <taxon>Bacteria</taxon>
        <taxon>Pseudomonadati</taxon>
        <taxon>Pseudomonadota</taxon>
        <taxon>Betaproteobacteria</taxon>
        <taxon>Burkholderiales</taxon>
        <taxon>Sphaerotilaceae</taxon>
        <taxon>Roseateles</taxon>
    </lineage>
</organism>
<name>A0ABR6GPN5_9BURK</name>
<proteinExistence type="predicted"/>